<dbReference type="InterPro" id="IPR036860">
    <property type="entry name" value="SH2_dom_sf"/>
</dbReference>
<dbReference type="Pfam" id="PF00017">
    <property type="entry name" value="SH2"/>
    <property type="match status" value="1"/>
</dbReference>
<sequence>ALNRDNLHISQLISCSKGLVEVALSSQSLLSSSGSDNLSVDSGHDERTQGTNSPLVFDPNHFGSKPKSLDTTTTATMTPPMAASMGSRDGDSYGGHSSGELRPLSLVERLAKTHSIWLLTQMSRAGAVHLLKDRETGVFIVRKSSQAMSLALSVQNRMTDRANVDHYLIEATDYGMRLQGSAHYFHSIPTLIAHYSDNLDELPYRLTLPVAILQARSSRELASLAMLGQDFWLSPVSRKSRSPSPASGSLHKSCSEPINITRPCIKTTPDHGPAHTPPLNTAPSHSVADFSDFVTAQQLEQEQHQVFTEHFSAQMVTVSQRLTTQGEQQRVSPHNHKVAGPSGVAYGPHVLRLGGYDTPTSTESSGEEGGNTNAPHIQLLPAPPQSFVVSDASSQTDFSSLSRHKPKSKPNLYSMTPVELLNIPENSYFRSSLSDKMSDYEDIWRSSYYDTDSVRNGSVRGVAPSPYDISSTVTARSDFSRFFAFGSPRETSAPSQALVVALPEKKEEKSDEPSGQQVDLSAVVPARTKPSAKTSKPFGRLSRLKSSSESSLATVSSPVYAEPADAVVFRDRQSKASRGKTRRQSAPSVANRAIPTDANKQKASVSEFPKLATIPSPDAVDQPTNTPEKKFDFDSKPVRPAMPKKSVGMSRSQSMRTPQEVARLAQKKPGWQERFNRLKLGTKVLTRNQSPYASTSQKTHPPQVQTSLDDSLCVLEEDSAVNSSTIASPSLNKFPVYHHSKKANAVNRGSYFSESSTVQDIISCAMPELMVRPIQTQQLLQTGKPLSEYDNFNPYAPPSVGSSHGTIFCKPWEGGVVDTLIRSSASQLPPAMDLRERVLKWQEANQNFHQSQQLLQQTHRDRTPFTSLQATTLPRVTTPTSPAPTHILHNQSKVTNPSIANRHIPTTTTSSSNTSHNHISTNNNNRHIPAVRTGGGSGVVWLPGWDTSDNVQESDDEVLVNNLPHIDAALRQRMQPIGAPTCKFSSKDPGGKIREYIYKLSQDRGTTFGSTIENFIQCTVDSQDKNPHHVMRNVRQFMSGIKNYLVKHGEGQLEDLIERERSKLGTNEILNIDSLIETTLHVCVLRPLKHHIYRLFVEFHGRNNSLELMSRNIKYARTKTAEEIGIKAGIVPPQSSDMETIKHYLDKMQRAYSPLKKLENLLGATSAIYACVKLQGKQRVPSRGPASLGADDFLPLLIYVLVHCGLVSAEIEADYMWGLLHPSVLTGEGGYYLTTLSSAVLILKNFQDAHESKTASLEGHLPTLGEVQGFLKIAFPDELRDSIIWKTLPVRPNMTTKDVCAMIAHKFKITNPQDYGLILLCDGEESQLTDSQCPQIIKKDNLAAGKESFFAYKRLGANIAWPSSMKHS</sequence>
<feature type="region of interest" description="Disordered" evidence="4">
    <location>
        <begin position="613"/>
        <end position="657"/>
    </location>
</feature>
<dbReference type="Gene3D" id="1.20.1050.80">
    <property type="entry name" value="VPS9 domain"/>
    <property type="match status" value="1"/>
</dbReference>
<dbReference type="CDD" id="cd01776">
    <property type="entry name" value="RA_Rin"/>
    <property type="match status" value="1"/>
</dbReference>
<evidence type="ECO:0000256" key="1">
    <source>
        <dbReference type="ARBA" id="ARBA00006919"/>
    </source>
</evidence>
<evidence type="ECO:0000259" key="6">
    <source>
        <dbReference type="PROSITE" id="PS50200"/>
    </source>
</evidence>
<feature type="region of interest" description="Disordered" evidence="4">
    <location>
        <begin position="570"/>
        <end position="591"/>
    </location>
</feature>
<feature type="region of interest" description="Disordered" evidence="4">
    <location>
        <begin position="906"/>
        <end position="928"/>
    </location>
</feature>
<dbReference type="PROSITE" id="PS51205">
    <property type="entry name" value="VPS9"/>
    <property type="match status" value="1"/>
</dbReference>
<feature type="region of interest" description="Disordered" evidence="4">
    <location>
        <begin position="261"/>
        <end position="286"/>
    </location>
</feature>
<dbReference type="PANTHER" id="PTHR23101">
    <property type="entry name" value="RAB GDP/GTP EXCHANGE FACTOR"/>
    <property type="match status" value="1"/>
</dbReference>
<evidence type="ECO:0000259" key="7">
    <source>
        <dbReference type="PROSITE" id="PS51205"/>
    </source>
</evidence>
<dbReference type="Pfam" id="PF00788">
    <property type="entry name" value="RA"/>
    <property type="match status" value="1"/>
</dbReference>
<evidence type="ECO:0000313" key="9">
    <source>
        <dbReference type="Proteomes" id="UP001519460"/>
    </source>
</evidence>
<feature type="non-terminal residue" evidence="8">
    <location>
        <position position="1"/>
    </location>
</feature>
<reference evidence="8 9" key="1">
    <citation type="journal article" date="2023" name="Sci. Data">
        <title>Genome assembly of the Korean intertidal mud-creeper Batillaria attramentaria.</title>
        <authorList>
            <person name="Patra A.K."/>
            <person name="Ho P.T."/>
            <person name="Jun S."/>
            <person name="Lee S.J."/>
            <person name="Kim Y."/>
            <person name="Won Y.J."/>
        </authorList>
    </citation>
    <scope>NUCLEOTIDE SEQUENCE [LARGE SCALE GENOMIC DNA]</scope>
    <source>
        <strain evidence="8">Wonlab-2016</strain>
    </source>
</reference>
<feature type="compositionally biased region" description="Polar residues" evidence="4">
    <location>
        <begin position="358"/>
        <end position="375"/>
    </location>
</feature>
<dbReference type="SMART" id="SM00314">
    <property type="entry name" value="RA"/>
    <property type="match status" value="1"/>
</dbReference>
<feature type="compositionally biased region" description="Low complexity" evidence="4">
    <location>
        <begin position="31"/>
        <end position="41"/>
    </location>
</feature>
<feature type="domain" description="SH2" evidence="5">
    <location>
        <begin position="117"/>
        <end position="210"/>
    </location>
</feature>
<name>A0ABD0JSJ7_9CAEN</name>
<feature type="region of interest" description="Disordered" evidence="4">
    <location>
        <begin position="504"/>
        <end position="557"/>
    </location>
</feature>
<gene>
    <name evidence="8" type="ORF">BaRGS_00031024</name>
</gene>
<feature type="domain" description="VPS9" evidence="7">
    <location>
        <begin position="1100"/>
        <end position="1252"/>
    </location>
</feature>
<proteinExistence type="inferred from homology"/>
<dbReference type="InterPro" id="IPR000159">
    <property type="entry name" value="RA_dom"/>
</dbReference>
<keyword evidence="9" id="KW-1185">Reference proteome</keyword>
<dbReference type="InterPro" id="IPR045046">
    <property type="entry name" value="Vps9-like"/>
</dbReference>
<dbReference type="Pfam" id="PF23268">
    <property type="entry name" value="RIN1"/>
    <property type="match status" value="1"/>
</dbReference>
<evidence type="ECO:0008006" key="10">
    <source>
        <dbReference type="Google" id="ProtNLM"/>
    </source>
</evidence>
<dbReference type="PROSITE" id="PS50001">
    <property type="entry name" value="SH2"/>
    <property type="match status" value="1"/>
</dbReference>
<dbReference type="PROSITE" id="PS50200">
    <property type="entry name" value="RA"/>
    <property type="match status" value="1"/>
</dbReference>
<comment type="similarity">
    <text evidence="1">Belongs to the RIN (Ras interaction/interference) family.</text>
</comment>
<dbReference type="SMART" id="SM00252">
    <property type="entry name" value="SH2"/>
    <property type="match status" value="1"/>
</dbReference>
<evidence type="ECO:0000256" key="4">
    <source>
        <dbReference type="SAM" id="MobiDB-lite"/>
    </source>
</evidence>
<dbReference type="GO" id="GO:0005096">
    <property type="term" value="F:GTPase activator activity"/>
    <property type="evidence" value="ECO:0007669"/>
    <property type="project" value="UniProtKB-KW"/>
</dbReference>
<dbReference type="PANTHER" id="PTHR23101:SF104">
    <property type="entry name" value="PROTEIN SPRINT"/>
    <property type="match status" value="1"/>
</dbReference>
<feature type="domain" description="Ras-associating" evidence="6">
    <location>
        <begin position="1267"/>
        <end position="1357"/>
    </location>
</feature>
<feature type="compositionally biased region" description="Low complexity" evidence="4">
    <location>
        <begin position="544"/>
        <end position="557"/>
    </location>
</feature>
<dbReference type="EMBL" id="JACVVK020000342">
    <property type="protein sequence ID" value="KAK7477736.1"/>
    <property type="molecule type" value="Genomic_DNA"/>
</dbReference>
<dbReference type="CDD" id="cd00173">
    <property type="entry name" value="SH2"/>
    <property type="match status" value="1"/>
</dbReference>
<dbReference type="Proteomes" id="UP001519460">
    <property type="component" value="Unassembled WGS sequence"/>
</dbReference>
<organism evidence="8 9">
    <name type="scientific">Batillaria attramentaria</name>
    <dbReference type="NCBI Taxonomy" id="370345"/>
    <lineage>
        <taxon>Eukaryota</taxon>
        <taxon>Metazoa</taxon>
        <taxon>Spiralia</taxon>
        <taxon>Lophotrochozoa</taxon>
        <taxon>Mollusca</taxon>
        <taxon>Gastropoda</taxon>
        <taxon>Caenogastropoda</taxon>
        <taxon>Sorbeoconcha</taxon>
        <taxon>Cerithioidea</taxon>
        <taxon>Batillariidae</taxon>
        <taxon>Batillaria</taxon>
    </lineage>
</organism>
<dbReference type="SUPFAM" id="SSF109993">
    <property type="entry name" value="VPS9 domain"/>
    <property type="match status" value="1"/>
</dbReference>
<evidence type="ECO:0000313" key="8">
    <source>
        <dbReference type="EMBL" id="KAK7477736.1"/>
    </source>
</evidence>
<evidence type="ECO:0000259" key="5">
    <source>
        <dbReference type="PROSITE" id="PS50001"/>
    </source>
</evidence>
<feature type="region of interest" description="Disordered" evidence="4">
    <location>
        <begin position="31"/>
        <end position="98"/>
    </location>
</feature>
<accession>A0ABD0JSJ7</accession>
<dbReference type="Pfam" id="PF02204">
    <property type="entry name" value="VPS9"/>
    <property type="match status" value="1"/>
</dbReference>
<dbReference type="InterPro" id="IPR037191">
    <property type="entry name" value="VPS9_dom_sf"/>
</dbReference>
<dbReference type="Gene3D" id="3.30.505.10">
    <property type="entry name" value="SH2 domain"/>
    <property type="match status" value="1"/>
</dbReference>
<feature type="compositionally biased region" description="Low complexity" evidence="4">
    <location>
        <begin position="906"/>
        <end position="925"/>
    </location>
</feature>
<dbReference type="InterPro" id="IPR003123">
    <property type="entry name" value="VPS9"/>
</dbReference>
<protein>
    <recommendedName>
        <fullName evidence="10">Protein sprint</fullName>
    </recommendedName>
</protein>
<evidence type="ECO:0000256" key="2">
    <source>
        <dbReference type="ARBA" id="ARBA00022468"/>
    </source>
</evidence>
<feature type="region of interest" description="Disordered" evidence="4">
    <location>
        <begin position="355"/>
        <end position="379"/>
    </location>
</feature>
<dbReference type="InterPro" id="IPR000980">
    <property type="entry name" value="SH2"/>
</dbReference>
<dbReference type="SUPFAM" id="SSF55550">
    <property type="entry name" value="SH2 domain"/>
    <property type="match status" value="1"/>
</dbReference>
<feature type="region of interest" description="Disordered" evidence="4">
    <location>
        <begin position="687"/>
        <end position="706"/>
    </location>
</feature>
<evidence type="ECO:0000256" key="3">
    <source>
        <dbReference type="PROSITE-ProRule" id="PRU00191"/>
    </source>
</evidence>
<keyword evidence="2" id="KW-0343">GTPase activation</keyword>
<feature type="compositionally biased region" description="Basic and acidic residues" evidence="4">
    <location>
        <begin position="627"/>
        <end position="637"/>
    </location>
</feature>
<dbReference type="SMART" id="SM00167">
    <property type="entry name" value="VPS9"/>
    <property type="match status" value="1"/>
</dbReference>
<keyword evidence="3" id="KW-0727">SH2 domain</keyword>
<comment type="caution">
    <text evidence="8">The sequence shown here is derived from an EMBL/GenBank/DDBJ whole genome shotgun (WGS) entry which is preliminary data.</text>
</comment>
<feature type="compositionally biased region" description="Low complexity" evidence="4">
    <location>
        <begin position="71"/>
        <end position="83"/>
    </location>
</feature>